<protein>
    <submittedName>
        <fullName evidence="4">16S rRNA m(2)G 1207 methyltransferase</fullName>
    </submittedName>
</protein>
<accession>A0A3N4Z7P2</accession>
<evidence type="ECO:0000256" key="2">
    <source>
        <dbReference type="ARBA" id="ARBA00022679"/>
    </source>
</evidence>
<keyword evidence="1 4" id="KW-0489">Methyltransferase</keyword>
<organism evidence="4 5">
    <name type="scientific">Georgenia muralis</name>
    <dbReference type="NCBI Taxonomy" id="154117"/>
    <lineage>
        <taxon>Bacteria</taxon>
        <taxon>Bacillati</taxon>
        <taxon>Actinomycetota</taxon>
        <taxon>Actinomycetes</taxon>
        <taxon>Micrococcales</taxon>
        <taxon>Bogoriellaceae</taxon>
        <taxon>Georgenia</taxon>
    </lineage>
</organism>
<proteinExistence type="predicted"/>
<dbReference type="GO" id="GO:0008757">
    <property type="term" value="F:S-adenosylmethionine-dependent methyltransferase activity"/>
    <property type="evidence" value="ECO:0007669"/>
    <property type="project" value="InterPro"/>
</dbReference>
<keyword evidence="2 4" id="KW-0808">Transferase</keyword>
<gene>
    <name evidence="4" type="ORF">EDD32_2399</name>
</gene>
<dbReference type="SUPFAM" id="SSF53335">
    <property type="entry name" value="S-adenosyl-L-methionine-dependent methyltransferases"/>
    <property type="match status" value="1"/>
</dbReference>
<dbReference type="Proteomes" id="UP000280726">
    <property type="component" value="Unassembled WGS sequence"/>
</dbReference>
<dbReference type="AlphaFoldDB" id="A0A3N4Z7P2"/>
<dbReference type="GO" id="GO:0032259">
    <property type="term" value="P:methylation"/>
    <property type="evidence" value="ECO:0007669"/>
    <property type="project" value="UniProtKB-KW"/>
</dbReference>
<dbReference type="CDD" id="cd02440">
    <property type="entry name" value="AdoMet_MTases"/>
    <property type="match status" value="1"/>
</dbReference>
<dbReference type="InterPro" id="IPR046977">
    <property type="entry name" value="RsmC/RlmG"/>
</dbReference>
<feature type="domain" description="Methyltransferase small" evidence="3">
    <location>
        <begin position="30"/>
        <end position="201"/>
    </location>
</feature>
<dbReference type="Gene3D" id="3.40.50.150">
    <property type="entry name" value="Vaccinia Virus protein VP39"/>
    <property type="match status" value="1"/>
</dbReference>
<name>A0A3N4Z7P2_9MICO</name>
<dbReference type="OrthoDB" id="9764961at2"/>
<evidence type="ECO:0000256" key="1">
    <source>
        <dbReference type="ARBA" id="ARBA00022603"/>
    </source>
</evidence>
<dbReference type="PANTHER" id="PTHR47816:SF4">
    <property type="entry name" value="RIBOSOMAL RNA SMALL SUBUNIT METHYLTRANSFERASE C"/>
    <property type="match status" value="1"/>
</dbReference>
<comment type="caution">
    <text evidence="4">The sequence shown here is derived from an EMBL/GenBank/DDBJ whole genome shotgun (WGS) entry which is preliminary data.</text>
</comment>
<evidence type="ECO:0000313" key="4">
    <source>
        <dbReference type="EMBL" id="RPF27896.1"/>
    </source>
</evidence>
<dbReference type="RefSeq" id="WP_123917767.1">
    <property type="nucleotide sequence ID" value="NZ_RKRA01000001.1"/>
</dbReference>
<dbReference type="Pfam" id="PF05175">
    <property type="entry name" value="MTS"/>
    <property type="match status" value="1"/>
</dbReference>
<keyword evidence="5" id="KW-1185">Reference proteome</keyword>
<dbReference type="InterPro" id="IPR029063">
    <property type="entry name" value="SAM-dependent_MTases_sf"/>
</dbReference>
<sequence length="213" mass="22293">MSTPEHYFTASPASPAELRPLEASLRGRRVRVLTAPGVFSGDRLDPGTRVLLETVADPPARGHLADVGCGWGPVALAMAAASPGATVWAADVNERAVDLTARNAAALGLTNVRALEAGEALRRLRADGVELDEIWSNPPIRIGKAALHELLRSWLALLAPGGRAQLVVAKNLGADSLHRWLAEDVGADVTRAGTSGGFRVLTVTPQGPTRPTA</sequence>
<dbReference type="PANTHER" id="PTHR47816">
    <property type="entry name" value="RIBOSOMAL RNA SMALL SUBUNIT METHYLTRANSFERASE C"/>
    <property type="match status" value="1"/>
</dbReference>
<dbReference type="EMBL" id="RKRA01000001">
    <property type="protein sequence ID" value="RPF27896.1"/>
    <property type="molecule type" value="Genomic_DNA"/>
</dbReference>
<evidence type="ECO:0000313" key="5">
    <source>
        <dbReference type="Proteomes" id="UP000280726"/>
    </source>
</evidence>
<evidence type="ECO:0000259" key="3">
    <source>
        <dbReference type="Pfam" id="PF05175"/>
    </source>
</evidence>
<dbReference type="InterPro" id="IPR007848">
    <property type="entry name" value="Small_mtfrase_dom"/>
</dbReference>
<reference evidence="4 5" key="1">
    <citation type="submission" date="2018-11" db="EMBL/GenBank/DDBJ databases">
        <title>Sequencing the genomes of 1000 actinobacteria strains.</title>
        <authorList>
            <person name="Klenk H.-P."/>
        </authorList>
    </citation>
    <scope>NUCLEOTIDE SEQUENCE [LARGE SCALE GENOMIC DNA]</scope>
    <source>
        <strain evidence="4 5">DSM 14418</strain>
    </source>
</reference>